<dbReference type="SUPFAM" id="SSF49265">
    <property type="entry name" value="Fibronectin type III"/>
    <property type="match status" value="2"/>
</dbReference>
<evidence type="ECO:0000259" key="1">
    <source>
        <dbReference type="PROSITE" id="PS50853"/>
    </source>
</evidence>
<proteinExistence type="predicted"/>
<gene>
    <name evidence="2" type="ORF">ACFR9S_09590</name>
</gene>
<dbReference type="PROSITE" id="PS50853">
    <property type="entry name" value="FN3"/>
    <property type="match status" value="1"/>
</dbReference>
<dbReference type="EMBL" id="JBHUDH010000105">
    <property type="protein sequence ID" value="MFD1526546.1"/>
    <property type="molecule type" value="Genomic_DNA"/>
</dbReference>
<evidence type="ECO:0000313" key="2">
    <source>
        <dbReference type="EMBL" id="MFD1526546.1"/>
    </source>
</evidence>
<reference evidence="2 3" key="1">
    <citation type="journal article" date="2019" name="Int. J. Syst. Evol. Microbiol.">
        <title>The Global Catalogue of Microorganisms (GCM) 10K type strain sequencing project: providing services to taxonomists for standard genome sequencing and annotation.</title>
        <authorList>
            <consortium name="The Broad Institute Genomics Platform"/>
            <consortium name="The Broad Institute Genome Sequencing Center for Infectious Disease"/>
            <person name="Wu L."/>
            <person name="Ma J."/>
        </authorList>
    </citation>
    <scope>NUCLEOTIDE SEQUENCE [LARGE SCALE GENOMIC DNA]</scope>
    <source>
        <strain evidence="2 3">CGMCC 1.12285</strain>
    </source>
</reference>
<dbReference type="AlphaFoldDB" id="A0ABD6B7N2"/>
<accession>A0ABD6B7N2</accession>
<dbReference type="InterPro" id="IPR013783">
    <property type="entry name" value="Ig-like_fold"/>
</dbReference>
<name>A0ABD6B7N2_9EURY</name>
<feature type="domain" description="Fibronectin type-III" evidence="1">
    <location>
        <begin position="58"/>
        <end position="150"/>
    </location>
</feature>
<protein>
    <submittedName>
        <fullName evidence="2">Fibronectin type III domain-containing protein</fullName>
    </submittedName>
</protein>
<dbReference type="Gene3D" id="2.60.40.10">
    <property type="entry name" value="Immunoglobulins"/>
    <property type="match status" value="2"/>
</dbReference>
<dbReference type="InterPro" id="IPR036116">
    <property type="entry name" value="FN3_sf"/>
</dbReference>
<dbReference type="InterPro" id="IPR003961">
    <property type="entry name" value="FN3_dom"/>
</dbReference>
<keyword evidence="3" id="KW-1185">Reference proteome</keyword>
<organism evidence="2 3">
    <name type="scientific">Halolamina salina</name>
    <dbReference type="NCBI Taxonomy" id="1220023"/>
    <lineage>
        <taxon>Archaea</taxon>
        <taxon>Methanobacteriati</taxon>
        <taxon>Methanobacteriota</taxon>
        <taxon>Stenosarchaea group</taxon>
        <taxon>Halobacteria</taxon>
        <taxon>Halobacteriales</taxon>
        <taxon>Haloferacaceae</taxon>
    </lineage>
</organism>
<evidence type="ECO:0000313" key="3">
    <source>
        <dbReference type="Proteomes" id="UP001597111"/>
    </source>
</evidence>
<dbReference type="Proteomes" id="UP001597111">
    <property type="component" value="Unassembled WGS sequence"/>
</dbReference>
<sequence length="1125" mass="124412">MEYKPSDSSTWKTYSTVSGTTTSETITGLKNGEKYDVRVIVDGGTTNSTTSATTTLPADDQPVLSTPSEGQITVDRETVITNYGEVEVQYRETNTSTWTTHTTVPYDFTTIDIENLSDEEEYTVRLQTQTEHTTGSWTDLVSTGTLTPTGPISGTVENQNGQAIENATVKVFTVTNATEGVTDPASGIDELTDLSDPMPDSFAEQSDSDFQLLGDGGTLTNTDRPYALIYEESKFTAQGIYDDPPDLSDPKWRQIEQGETVAIAVGDPTATGFFYQDDFDRQVPGSLIGEDEQASVIIQEVLPSGENGSARVGKNIQLTNKNNDLFDATRQRYATLDTSTLTPGFYRITAYIDGERGYSYIVRIGSPYELINRYTENAEGQTSQLANQTQTYIDQGKIVVKSTTTNENGEFAVDVHDDTKAVQIQAYRSNVDTGNLANLTLEDLATIDGSLYFPSQPTRVTPPKSDIRLTMTEVSAAPGANVTELQQQIEKWKQRAEDNRQTFGNTPETVQDVAEKSYDELLEIRDRLAGIVSENEQAEQYYCQNYPGCEGNTTAFEEIDNKSRLNQQITGLGEALEYAAQNTNSSTVDEDLKDTPTEVFELIELPYIPDSLENIEVTATFEDGSTETIGEDALTVQNDTLVVNDWQVPEDKTLEDIGVDYPDQDVTENPDPNEDLGKTLSGKWELSEDLSQYQDIHVEDIYFQVQYRANGFDQYSTANNSEYINVNVSGDTVAIEELPLKDDAEFVRVTQWVVEWSDGYKSQLDATRVDEPDTIEETANILDKTWDVGIDVPHRSEFDVYAQFKDGTETRIPIDKITKDGQNVTVWNYSSPQNKEFDGVRFDWPSDINSGNDTEEDVPESDVDQGLNRTYEIPYNVSEDQITPIVEYADGTNGTIPQDVIEVVEAPDGSGTTIEIVGWPTDQTRNVSDVVFDTENVSESNVNVSKHRFYSATIQFGEFLSGTDVAEQTDISVMVRYQDGEVKQMNESYWSLNKRTGLADQVVIEDFPISESRQVATIEMFANTEDGLSKLENEVEVSDSPLELNSIAFSDRSPGTSSPVSVTVSPSGDAELVDVDVIGPDNAELNHTQAGNTATFTTNGIGVHEVEFTFRTADGLTTIERSIQA</sequence>
<dbReference type="RefSeq" id="WP_379818504.1">
    <property type="nucleotide sequence ID" value="NZ_JBHUDH010000105.1"/>
</dbReference>
<feature type="non-terminal residue" evidence="2">
    <location>
        <position position="1125"/>
    </location>
</feature>
<comment type="caution">
    <text evidence="2">The sequence shown here is derived from an EMBL/GenBank/DDBJ whole genome shotgun (WGS) entry which is preliminary data.</text>
</comment>
<dbReference type="CDD" id="cd00063">
    <property type="entry name" value="FN3"/>
    <property type="match status" value="1"/>
</dbReference>